<evidence type="ECO:0000313" key="2">
    <source>
        <dbReference type="Proteomes" id="UP000316621"/>
    </source>
</evidence>
<reference evidence="1 2" key="1">
    <citation type="journal article" date="2018" name="Science">
        <title>The opium poppy genome and morphinan production.</title>
        <authorList>
            <person name="Guo L."/>
            <person name="Winzer T."/>
            <person name="Yang X."/>
            <person name="Li Y."/>
            <person name="Ning Z."/>
            <person name="He Z."/>
            <person name="Teodor R."/>
            <person name="Lu Y."/>
            <person name="Bowser T.A."/>
            <person name="Graham I.A."/>
            <person name="Ye K."/>
        </authorList>
    </citation>
    <scope>NUCLEOTIDE SEQUENCE [LARGE SCALE GENOMIC DNA]</scope>
    <source>
        <strain evidence="2">cv. HN1</strain>
        <tissue evidence="1">Leaves</tissue>
    </source>
</reference>
<dbReference type="Proteomes" id="UP000316621">
    <property type="component" value="Chromosome 1"/>
</dbReference>
<dbReference type="Gramene" id="RZC47581">
    <property type="protein sequence ID" value="RZC47581"/>
    <property type="gene ID" value="C5167_040536"/>
</dbReference>
<evidence type="ECO:0000313" key="1">
    <source>
        <dbReference type="EMBL" id="RZC47581.1"/>
    </source>
</evidence>
<sequence length="109" mass="12174">MEHFLGYKHIAWLRGQLEGTPVTEFRRLAIGPTFHTVSYNPYVFTATSSDAPLISETVGDDGYWSGIAQGDDEYLDVYDQVIMLVSIKCLSLSMKASFLLTIHALIAEQ</sequence>
<dbReference type="AlphaFoldDB" id="A0A4Y7IIQ7"/>
<protein>
    <submittedName>
        <fullName evidence="1">Uncharacterized protein</fullName>
    </submittedName>
</protein>
<proteinExistence type="predicted"/>
<keyword evidence="2" id="KW-1185">Reference proteome</keyword>
<name>A0A4Y7IIQ7_PAPSO</name>
<accession>A0A4Y7IIQ7</accession>
<dbReference type="EMBL" id="CM010715">
    <property type="protein sequence ID" value="RZC47581.1"/>
    <property type="molecule type" value="Genomic_DNA"/>
</dbReference>
<gene>
    <name evidence="1" type="ORF">C5167_040536</name>
</gene>
<organism evidence="1 2">
    <name type="scientific">Papaver somniferum</name>
    <name type="common">Opium poppy</name>
    <dbReference type="NCBI Taxonomy" id="3469"/>
    <lineage>
        <taxon>Eukaryota</taxon>
        <taxon>Viridiplantae</taxon>
        <taxon>Streptophyta</taxon>
        <taxon>Embryophyta</taxon>
        <taxon>Tracheophyta</taxon>
        <taxon>Spermatophyta</taxon>
        <taxon>Magnoliopsida</taxon>
        <taxon>Ranunculales</taxon>
        <taxon>Papaveraceae</taxon>
        <taxon>Papaveroideae</taxon>
        <taxon>Papaver</taxon>
    </lineage>
</organism>